<dbReference type="AlphaFoldDB" id="A0A103XJA5"/>
<dbReference type="CDD" id="cd00060">
    <property type="entry name" value="FHA"/>
    <property type="match status" value="1"/>
</dbReference>
<dbReference type="Pfam" id="PF00498">
    <property type="entry name" value="FHA"/>
    <property type="match status" value="1"/>
</dbReference>
<dbReference type="Proteomes" id="UP000243975">
    <property type="component" value="Unassembled WGS sequence"/>
</dbReference>
<protein>
    <submittedName>
        <fullName evidence="2">Forkhead-associated (FHA) domain-containing protein</fullName>
    </submittedName>
</protein>
<dbReference type="OMA" id="QYSFNDE"/>
<sequence length="231" mass="25215">METLITSHSVSCLNLKNPLISSQFPQSFFHLRPNFPPFQPSAKLQFCVNDELRSISHKRFGASIRASMATDQITATDDGIRWLLEPVGDGDSRHIGFKVAMPSAFEIASSVLCCYVVSGTHARLQKKGGDLLVTDLGSTNGTFIDEKRLTPGVPSVIPPGRYVTFGPIFIPLSTTTSIYCSLGSFEKESDTNLAIFRVSKVKIVKSNDREPTVELETEGASSIVENTSQNV</sequence>
<organism evidence="2 3">
    <name type="scientific">Cynara cardunculus var. scolymus</name>
    <name type="common">Globe artichoke</name>
    <name type="synonym">Cynara scolymus</name>
    <dbReference type="NCBI Taxonomy" id="59895"/>
    <lineage>
        <taxon>Eukaryota</taxon>
        <taxon>Viridiplantae</taxon>
        <taxon>Streptophyta</taxon>
        <taxon>Embryophyta</taxon>
        <taxon>Tracheophyta</taxon>
        <taxon>Spermatophyta</taxon>
        <taxon>Magnoliopsida</taxon>
        <taxon>eudicotyledons</taxon>
        <taxon>Gunneridae</taxon>
        <taxon>Pentapetalae</taxon>
        <taxon>asterids</taxon>
        <taxon>campanulids</taxon>
        <taxon>Asterales</taxon>
        <taxon>Asteraceae</taxon>
        <taxon>Carduoideae</taxon>
        <taxon>Cardueae</taxon>
        <taxon>Carduinae</taxon>
        <taxon>Cynara</taxon>
    </lineage>
</organism>
<evidence type="ECO:0000259" key="1">
    <source>
        <dbReference type="PROSITE" id="PS50006"/>
    </source>
</evidence>
<keyword evidence="3" id="KW-1185">Reference proteome</keyword>
<accession>A0A103XJA5</accession>
<dbReference type="InterPro" id="IPR008984">
    <property type="entry name" value="SMAD_FHA_dom_sf"/>
</dbReference>
<evidence type="ECO:0000313" key="2">
    <source>
        <dbReference type="EMBL" id="KVH91820.1"/>
    </source>
</evidence>
<dbReference type="Gramene" id="KVH91820">
    <property type="protein sequence ID" value="KVH91820"/>
    <property type="gene ID" value="Ccrd_006150"/>
</dbReference>
<dbReference type="EMBL" id="LEKV01004903">
    <property type="protein sequence ID" value="KVH91820.1"/>
    <property type="molecule type" value="Genomic_DNA"/>
</dbReference>
<gene>
    <name evidence="2" type="ORF">Ccrd_006150</name>
</gene>
<dbReference type="Gene3D" id="2.60.200.20">
    <property type="match status" value="1"/>
</dbReference>
<name>A0A103XJA5_CYNCS</name>
<dbReference type="PROSITE" id="PS50006">
    <property type="entry name" value="FHA_DOMAIN"/>
    <property type="match status" value="1"/>
</dbReference>
<dbReference type="InterPro" id="IPR000253">
    <property type="entry name" value="FHA_dom"/>
</dbReference>
<feature type="domain" description="FHA" evidence="1">
    <location>
        <begin position="116"/>
        <end position="149"/>
    </location>
</feature>
<dbReference type="SUPFAM" id="SSF49879">
    <property type="entry name" value="SMAD/FHA domain"/>
    <property type="match status" value="1"/>
</dbReference>
<reference evidence="2 3" key="1">
    <citation type="journal article" date="2016" name="Sci. Rep.">
        <title>The genome sequence of the outbreeding globe artichoke constructed de novo incorporating a phase-aware low-pass sequencing strategy of F1 progeny.</title>
        <authorList>
            <person name="Scaglione D."/>
            <person name="Reyes-Chin-Wo S."/>
            <person name="Acquadro A."/>
            <person name="Froenicke L."/>
            <person name="Portis E."/>
            <person name="Beitel C."/>
            <person name="Tirone M."/>
            <person name="Mauro R."/>
            <person name="Lo Monaco A."/>
            <person name="Mauromicale G."/>
            <person name="Faccioli P."/>
            <person name="Cattivelli L."/>
            <person name="Rieseberg L."/>
            <person name="Michelmore R."/>
            <person name="Lanteri S."/>
        </authorList>
    </citation>
    <scope>NUCLEOTIDE SEQUENCE [LARGE SCALE GENOMIC DNA]</scope>
    <source>
        <strain evidence="2">2C</strain>
    </source>
</reference>
<proteinExistence type="predicted"/>
<comment type="caution">
    <text evidence="2">The sequence shown here is derived from an EMBL/GenBank/DDBJ whole genome shotgun (WGS) entry which is preliminary data.</text>
</comment>
<dbReference type="STRING" id="59895.A0A103XJA5"/>
<evidence type="ECO:0000313" key="3">
    <source>
        <dbReference type="Proteomes" id="UP000243975"/>
    </source>
</evidence>